<keyword evidence="6" id="KW-1003">Cell membrane</keyword>
<dbReference type="GeneID" id="48011260"/>
<dbReference type="EMBL" id="BSYK01000001">
    <property type="protein sequence ID" value="GMG72131.1"/>
    <property type="molecule type" value="Genomic_DNA"/>
</dbReference>
<reference evidence="18 19" key="1">
    <citation type="submission" date="2017-09" db="EMBL/GenBank/DDBJ databases">
        <title>Large-scale bioinformatics analysis of Bacillus genomes uncovers conserved roles of natural products in bacterial physiology.</title>
        <authorList>
            <consortium name="Agbiome Team Llc"/>
            <person name="Bleich R.M."/>
            <person name="Kirk G.J."/>
            <person name="Santa Maria K.C."/>
            <person name="Allen S.E."/>
            <person name="Farag S."/>
            <person name="Shank E.A."/>
            <person name="Bowers A."/>
        </authorList>
    </citation>
    <scope>NUCLEOTIDE SEQUENCE [LARGE SCALE GENOMIC DNA]</scope>
    <source>
        <strain evidence="18 19">AFS003013</strain>
    </source>
</reference>
<evidence type="ECO:0000256" key="1">
    <source>
        <dbReference type="ARBA" id="ARBA00004167"/>
    </source>
</evidence>
<sequence>MKTKKRKKTHVSFRINWLFIVVFLLFSALILRLGFVQIVYGENYKREVEKTEDETVDSPVPRGKMLDRYDRVIVDNKPLNAVTYTRLKGVTQEDKLKVAKKLATLIDVPVTTDVFGKSDKKKDKNTIKLTERDLKDYWIATHPKAAAKKITAADKQKVKEEKISEDDLYPLQLKRITKNELLSVKDDLEVIAIKSKMEGGYALTAQIIKSGLTDKELAVISEQLSDLPGVDTTTYWDRMYTYDDLLSTLLGKITSADEGLPSENLQYYLSHGYSRNDRVGKSYLEKQYEDVLRGQKARIQNVTDRSGNLVSQETVTEGQRGSDLILTIDMELQKQVEDVLTKAVLEGSARNRLMDRAFAIMMDPHTGDILAMGGKQLVTDKQTGARKVQDFALGNLTTSYEVGSAVKGATVLAGLDSGAIQPGTVFYDAPMKFAGTKPKKSSHNMGATGIEKALEQSSNVFMYRTILNMAGETYRPGGSLHISPSIFNKMRSYYSQFGLGIPTGIDLENESTGIRNTVTNEPGKALDFAIGQYDTYTPLQLVQYISTIANGGYRMKPHLVKEIREPELDSELKGSIQSSVEPQVLNRITMNQSQIDIVKRGFRRVVTAQGGTGHALYTNPKYRKYNIAGKSGTAETYNQGVSVRNSTFVSYAPYDNPEVAVAVVIPSAYVAGANSGGQSKTITGDVIDAYFKLKKQGNTEVEQKEEDAKTGNTELNGVKKDDNEQ</sequence>
<dbReference type="InterPro" id="IPR005311">
    <property type="entry name" value="PBP_dimer"/>
</dbReference>
<dbReference type="Gene3D" id="3.90.1310.10">
    <property type="entry name" value="Penicillin-binding protein 2a (Domain 2)"/>
    <property type="match status" value="1"/>
</dbReference>
<protein>
    <recommendedName>
        <fullName evidence="5">serine-type D-Ala-D-Ala carboxypeptidase</fullName>
        <ecNumber evidence="5">3.4.16.4</ecNumber>
    </recommendedName>
</protein>
<evidence type="ECO:0000256" key="13">
    <source>
        <dbReference type="ARBA" id="ARBA00034000"/>
    </source>
</evidence>
<dbReference type="Gene3D" id="3.40.710.10">
    <property type="entry name" value="DD-peptidase/beta-lactamase superfamily"/>
    <property type="match status" value="1"/>
</dbReference>
<dbReference type="GO" id="GO:0009002">
    <property type="term" value="F:serine-type D-Ala-D-Ala carboxypeptidase activity"/>
    <property type="evidence" value="ECO:0007669"/>
    <property type="project" value="UniProtKB-EC"/>
</dbReference>
<name>A0A1Q8TVZ9_PRIMG</name>
<evidence type="ECO:0000313" key="19">
    <source>
        <dbReference type="Proteomes" id="UP000220341"/>
    </source>
</evidence>
<dbReference type="Pfam" id="PF00905">
    <property type="entry name" value="Transpeptidase"/>
    <property type="match status" value="1"/>
</dbReference>
<dbReference type="PANTHER" id="PTHR30627">
    <property type="entry name" value="PEPTIDOGLYCAN D,D-TRANSPEPTIDASE"/>
    <property type="match status" value="1"/>
</dbReference>
<organism evidence="18 19">
    <name type="scientific">Priestia megaterium</name>
    <name type="common">Bacillus megaterium</name>
    <dbReference type="NCBI Taxonomy" id="1404"/>
    <lineage>
        <taxon>Bacteria</taxon>
        <taxon>Bacillati</taxon>
        <taxon>Bacillota</taxon>
        <taxon>Bacilli</taxon>
        <taxon>Bacillales</taxon>
        <taxon>Bacillaceae</taxon>
        <taxon>Priestia</taxon>
    </lineage>
</organism>
<evidence type="ECO:0000256" key="2">
    <source>
        <dbReference type="ARBA" id="ARBA00004236"/>
    </source>
</evidence>
<comment type="catalytic activity">
    <reaction evidence="13">
        <text>Preferential cleavage: (Ac)2-L-Lys-D-Ala-|-D-Ala. Also transpeptidation of peptidyl-alanyl moieties that are N-acyl substituents of D-alanine.</text>
        <dbReference type="EC" id="3.4.16.4"/>
    </reaction>
</comment>
<dbReference type="InterPro" id="IPR012338">
    <property type="entry name" value="Beta-lactam/transpept-like"/>
</dbReference>
<dbReference type="AlphaFoldDB" id="A0A1Q8TVZ9"/>
<evidence type="ECO:0000259" key="16">
    <source>
        <dbReference type="Pfam" id="PF03717"/>
    </source>
</evidence>
<evidence type="ECO:0000256" key="6">
    <source>
        <dbReference type="ARBA" id="ARBA00022475"/>
    </source>
</evidence>
<evidence type="ECO:0000256" key="9">
    <source>
        <dbReference type="ARBA" id="ARBA00022984"/>
    </source>
</evidence>
<evidence type="ECO:0000256" key="3">
    <source>
        <dbReference type="ARBA" id="ARBA00004752"/>
    </source>
</evidence>
<evidence type="ECO:0000256" key="14">
    <source>
        <dbReference type="SAM" id="MobiDB-lite"/>
    </source>
</evidence>
<dbReference type="InterPro" id="IPR050515">
    <property type="entry name" value="Beta-lactam/transpept"/>
</dbReference>
<evidence type="ECO:0000256" key="12">
    <source>
        <dbReference type="ARBA" id="ARBA00023316"/>
    </source>
</evidence>
<gene>
    <name evidence="18" type="ORF">CN497_00610</name>
    <name evidence="17" type="ORF">ShirakiTB12_05990</name>
</gene>
<dbReference type="GO" id="GO:0071972">
    <property type="term" value="F:peptidoglycan L,D-transpeptidase activity"/>
    <property type="evidence" value="ECO:0007669"/>
    <property type="project" value="TreeGrafter"/>
</dbReference>
<dbReference type="Gene3D" id="1.10.10.1230">
    <property type="entry name" value="Penicillin-binding protein, N-terminal non-catalytic domain, head sub-domain"/>
    <property type="match status" value="1"/>
</dbReference>
<evidence type="ECO:0000256" key="7">
    <source>
        <dbReference type="ARBA" id="ARBA00022692"/>
    </source>
</evidence>
<evidence type="ECO:0000256" key="11">
    <source>
        <dbReference type="ARBA" id="ARBA00023136"/>
    </source>
</evidence>
<proteinExistence type="inferred from homology"/>
<dbReference type="GO" id="GO:0009252">
    <property type="term" value="P:peptidoglycan biosynthetic process"/>
    <property type="evidence" value="ECO:0007669"/>
    <property type="project" value="UniProtKB-UniPathway"/>
</dbReference>
<comment type="caution">
    <text evidence="18">The sequence shown here is derived from an EMBL/GenBank/DDBJ whole genome shotgun (WGS) entry which is preliminary data.</text>
</comment>
<dbReference type="SUPFAM" id="SSF56601">
    <property type="entry name" value="beta-lactamase/transpeptidase-like"/>
    <property type="match status" value="1"/>
</dbReference>
<dbReference type="Pfam" id="PF03717">
    <property type="entry name" value="PBP_dimer"/>
    <property type="match status" value="1"/>
</dbReference>
<reference evidence="17" key="2">
    <citation type="journal article" date="2024" name="Appl Microbiol">
        <title>Effect of kuratsuki Bacillus and Priestia on Taste of Sake.</title>
        <authorList>
            <person name="Kobayashi K."/>
            <person name="Nishida H."/>
        </authorList>
    </citation>
    <scope>NUCLEOTIDE SEQUENCE</scope>
    <source>
        <strain evidence="17">B-12</strain>
    </source>
</reference>
<dbReference type="EC" id="3.4.16.4" evidence="5"/>
<accession>A0A1Q8TVZ9</accession>
<evidence type="ECO:0000256" key="8">
    <source>
        <dbReference type="ARBA" id="ARBA00022960"/>
    </source>
</evidence>
<comment type="subcellular location">
    <subcellularLocation>
        <location evidence="2">Cell membrane</location>
    </subcellularLocation>
    <subcellularLocation>
        <location evidence="1">Membrane</location>
        <topology evidence="1">Single-pass membrane protein</topology>
    </subcellularLocation>
</comment>
<evidence type="ECO:0000256" key="4">
    <source>
        <dbReference type="ARBA" id="ARBA00007171"/>
    </source>
</evidence>
<keyword evidence="7" id="KW-0812">Transmembrane</keyword>
<keyword evidence="12" id="KW-0961">Cell wall biogenesis/degradation</keyword>
<keyword evidence="10" id="KW-1133">Transmembrane helix</keyword>
<evidence type="ECO:0000313" key="18">
    <source>
        <dbReference type="EMBL" id="PES42933.1"/>
    </source>
</evidence>
<keyword evidence="8" id="KW-0133">Cell shape</keyword>
<feature type="domain" description="Penicillin-binding protein dimerisation" evidence="16">
    <location>
        <begin position="59"/>
        <end position="312"/>
    </location>
</feature>
<dbReference type="RefSeq" id="WP_033580639.1">
    <property type="nucleotide sequence ID" value="NZ_BSYK01000001.1"/>
</dbReference>
<dbReference type="GO" id="GO:0008360">
    <property type="term" value="P:regulation of cell shape"/>
    <property type="evidence" value="ECO:0007669"/>
    <property type="project" value="UniProtKB-KW"/>
</dbReference>
<comment type="similarity">
    <text evidence="4">Belongs to the transpeptidase family.</text>
</comment>
<dbReference type="GO" id="GO:0005886">
    <property type="term" value="C:plasma membrane"/>
    <property type="evidence" value="ECO:0007669"/>
    <property type="project" value="UniProtKB-SubCell"/>
</dbReference>
<dbReference type="InterPro" id="IPR036138">
    <property type="entry name" value="PBP_dimer_sf"/>
</dbReference>
<dbReference type="EMBL" id="NTYW01000002">
    <property type="protein sequence ID" value="PES42933.1"/>
    <property type="molecule type" value="Genomic_DNA"/>
</dbReference>
<evidence type="ECO:0000256" key="5">
    <source>
        <dbReference type="ARBA" id="ARBA00012448"/>
    </source>
</evidence>
<comment type="pathway">
    <text evidence="3">Cell wall biogenesis; peptidoglycan biosynthesis.</text>
</comment>
<evidence type="ECO:0000313" key="17">
    <source>
        <dbReference type="EMBL" id="GMG72131.1"/>
    </source>
</evidence>
<keyword evidence="11" id="KW-0472">Membrane</keyword>
<dbReference type="Proteomes" id="UP000220341">
    <property type="component" value="Unassembled WGS sequence"/>
</dbReference>
<evidence type="ECO:0000256" key="10">
    <source>
        <dbReference type="ARBA" id="ARBA00022989"/>
    </source>
</evidence>
<dbReference type="SUPFAM" id="SSF56519">
    <property type="entry name" value="Penicillin binding protein dimerisation domain"/>
    <property type="match status" value="1"/>
</dbReference>
<dbReference type="PANTHER" id="PTHR30627:SF2">
    <property type="entry name" value="PEPTIDOGLYCAN D,D-TRANSPEPTIDASE MRDA"/>
    <property type="match status" value="1"/>
</dbReference>
<feature type="region of interest" description="Disordered" evidence="14">
    <location>
        <begin position="698"/>
        <end position="725"/>
    </location>
</feature>
<dbReference type="GO" id="GO:0071555">
    <property type="term" value="P:cell wall organization"/>
    <property type="evidence" value="ECO:0007669"/>
    <property type="project" value="UniProtKB-KW"/>
</dbReference>
<dbReference type="Proteomes" id="UP001165240">
    <property type="component" value="Unassembled WGS sequence"/>
</dbReference>
<feature type="domain" description="Penicillin-binding protein transpeptidase" evidence="15">
    <location>
        <begin position="358"/>
        <end position="687"/>
    </location>
</feature>
<evidence type="ECO:0000259" key="15">
    <source>
        <dbReference type="Pfam" id="PF00905"/>
    </source>
</evidence>
<keyword evidence="9" id="KW-0573">Peptidoglycan synthesis</keyword>
<dbReference type="GO" id="GO:0008658">
    <property type="term" value="F:penicillin binding"/>
    <property type="evidence" value="ECO:0007669"/>
    <property type="project" value="InterPro"/>
</dbReference>
<dbReference type="InterPro" id="IPR001460">
    <property type="entry name" value="PCN-bd_Tpept"/>
</dbReference>